<accession>A0A8T8SM11</accession>
<evidence type="ECO:0000313" key="3">
    <source>
        <dbReference type="Proteomes" id="UP000077521"/>
    </source>
</evidence>
<feature type="compositionally biased region" description="Low complexity" evidence="1">
    <location>
        <begin position="150"/>
        <end position="166"/>
    </location>
</feature>
<gene>
    <name evidence="2" type="ORF">A4X13_0g6935</name>
</gene>
<feature type="region of interest" description="Disordered" evidence="1">
    <location>
        <begin position="150"/>
        <end position="236"/>
    </location>
</feature>
<reference evidence="2" key="1">
    <citation type="submission" date="2016-04" db="EMBL/GenBank/DDBJ databases">
        <authorList>
            <person name="Nguyen H.D."/>
            <person name="Samba Siva P."/>
            <person name="Cullis J."/>
            <person name="Levesque C.A."/>
            <person name="Hambleton S."/>
        </authorList>
    </citation>
    <scope>NUCLEOTIDE SEQUENCE</scope>
    <source>
        <strain evidence="2">DAOMC 236416</strain>
    </source>
</reference>
<keyword evidence="3" id="KW-1185">Reference proteome</keyword>
<evidence type="ECO:0000256" key="1">
    <source>
        <dbReference type="SAM" id="MobiDB-lite"/>
    </source>
</evidence>
<dbReference type="Proteomes" id="UP000077521">
    <property type="component" value="Unassembled WGS sequence"/>
</dbReference>
<feature type="compositionally biased region" description="Acidic residues" evidence="1">
    <location>
        <begin position="360"/>
        <end position="372"/>
    </location>
</feature>
<feature type="compositionally biased region" description="Basic residues" evidence="1">
    <location>
        <begin position="303"/>
        <end position="316"/>
    </location>
</feature>
<reference evidence="2" key="2">
    <citation type="journal article" date="2019" name="IMA Fungus">
        <title>Genome sequencing and comparison of five Tilletia species to identify candidate genes for the detection of regulated species infecting wheat.</title>
        <authorList>
            <person name="Nguyen H.D.T."/>
            <person name="Sultana T."/>
            <person name="Kesanakurti P."/>
            <person name="Hambleton S."/>
        </authorList>
    </citation>
    <scope>NUCLEOTIDE SEQUENCE</scope>
    <source>
        <strain evidence="2">DAOMC 236416</strain>
    </source>
</reference>
<proteinExistence type="predicted"/>
<dbReference type="EMBL" id="LWDF02000742">
    <property type="protein sequence ID" value="KAE8243819.1"/>
    <property type="molecule type" value="Genomic_DNA"/>
</dbReference>
<comment type="caution">
    <text evidence="2">The sequence shown here is derived from an EMBL/GenBank/DDBJ whole genome shotgun (WGS) entry which is preliminary data.</text>
</comment>
<feature type="compositionally biased region" description="Low complexity" evidence="1">
    <location>
        <begin position="176"/>
        <end position="232"/>
    </location>
</feature>
<sequence length="436" mass="45432">MDMRSRLAPSHRLSGGLGQIPPLIDGDVDFRFARTCRLCNSLGSVFFVGPFCAHIDASHGSFAAAPSTSALTSVLRSVTPSPSIPRPSSTSTSSFTLLGPAFAPSSSDRSLALTNSSAVASTSASTSPSASVSTSPETTLVLTSVSRPASSFSSTSVSKSSFTSTTLPAPTHDLLPSSSTSSPGSARSSPVSSATFPSSMVLSSPPSSPASASTRASSPSSTTSVLTSVPESAPDSNHLCAPWTATSQTYLISVTSSRLVSVVAFGDITGHPFTTFPVLGLPFVIARMPSSPKSQPKNVPQVKRGRGRPKGSRNKPKQSLVPTPSKRRHSPRRIVNKGVKTSDAASGSPAIQSMDIFDSSGEEPAIDSDEESTRDGATAMRIDWYASDWADVKMMAEHVQTAIKPYVGLWSLDQRLQVASALMDSVGICLPDPHRT</sequence>
<feature type="compositionally biased region" description="Basic residues" evidence="1">
    <location>
        <begin position="325"/>
        <end position="335"/>
    </location>
</feature>
<dbReference type="AlphaFoldDB" id="A0A8T8SM11"/>
<evidence type="ECO:0000313" key="2">
    <source>
        <dbReference type="EMBL" id="KAE8243819.1"/>
    </source>
</evidence>
<feature type="region of interest" description="Disordered" evidence="1">
    <location>
        <begin position="289"/>
        <end position="375"/>
    </location>
</feature>
<protein>
    <submittedName>
        <fullName evidence="2">Uncharacterized protein</fullName>
    </submittedName>
</protein>
<organism evidence="2 3">
    <name type="scientific">Tilletia indica</name>
    <dbReference type="NCBI Taxonomy" id="43049"/>
    <lineage>
        <taxon>Eukaryota</taxon>
        <taxon>Fungi</taxon>
        <taxon>Dikarya</taxon>
        <taxon>Basidiomycota</taxon>
        <taxon>Ustilaginomycotina</taxon>
        <taxon>Exobasidiomycetes</taxon>
        <taxon>Tilletiales</taxon>
        <taxon>Tilletiaceae</taxon>
        <taxon>Tilletia</taxon>
    </lineage>
</organism>
<name>A0A8T8SM11_9BASI</name>